<dbReference type="GO" id="GO:0035299">
    <property type="term" value="F:inositol-1,3,4,5,6-pentakisphosphate 2-kinase activity"/>
    <property type="evidence" value="ECO:0007669"/>
    <property type="project" value="UniProtKB-EC"/>
</dbReference>
<dbReference type="EMBL" id="MVGT01004291">
    <property type="protein sequence ID" value="OVA00539.1"/>
    <property type="molecule type" value="Genomic_DNA"/>
</dbReference>
<keyword evidence="3 6" id="KW-0547">Nucleotide-binding</keyword>
<dbReference type="STRING" id="56857.A0A200PQR8"/>
<dbReference type="GO" id="GO:0005634">
    <property type="term" value="C:nucleus"/>
    <property type="evidence" value="ECO:0007669"/>
    <property type="project" value="TreeGrafter"/>
</dbReference>
<comment type="caution">
    <text evidence="7">The sequence shown here is derived from an EMBL/GenBank/DDBJ whole genome shotgun (WGS) entry which is preliminary data.</text>
</comment>
<accession>A0A200PQR8</accession>
<protein>
    <recommendedName>
        <fullName evidence="1 6">Inositol-pentakisphosphate 2-kinase</fullName>
        <ecNumber evidence="1 6">2.7.1.158</ecNumber>
    </recommendedName>
</protein>
<dbReference type="GO" id="GO:0005524">
    <property type="term" value="F:ATP binding"/>
    <property type="evidence" value="ECO:0007669"/>
    <property type="project" value="UniProtKB-KW"/>
</dbReference>
<evidence type="ECO:0000256" key="3">
    <source>
        <dbReference type="ARBA" id="ARBA00022741"/>
    </source>
</evidence>
<evidence type="ECO:0000256" key="1">
    <source>
        <dbReference type="ARBA" id="ARBA00012023"/>
    </source>
</evidence>
<dbReference type="GO" id="GO:0032958">
    <property type="term" value="P:inositol phosphate biosynthetic process"/>
    <property type="evidence" value="ECO:0007669"/>
    <property type="project" value="TreeGrafter"/>
</dbReference>
<evidence type="ECO:0000256" key="6">
    <source>
        <dbReference type="RuleBase" id="RU364126"/>
    </source>
</evidence>
<dbReference type="InterPro" id="IPR043001">
    <property type="entry name" value="IP5_2-K_N_lobe"/>
</dbReference>
<dbReference type="InterPro" id="IPR009286">
    <property type="entry name" value="Ins_P5_2-kin"/>
</dbReference>
<keyword evidence="8" id="KW-1185">Reference proteome</keyword>
<evidence type="ECO:0000256" key="4">
    <source>
        <dbReference type="ARBA" id="ARBA00022777"/>
    </source>
</evidence>
<dbReference type="FunCoup" id="A0A200PQR8">
    <property type="interactions" value="2271"/>
</dbReference>
<sequence length="462" mass="52071">MEVLVVSLEEKDAIDWIYRGEGAANIVLGYTGSSPIFVGKVIRIQKVPRSRQQCKIVTSVFSIHENILWKDSIDLVSCTSKENAGQLFVLNVMIPLLGSEHVDAGVHVLVSREFLEAVEHNILCQRPAWRVHTAKVNIFCDSALLISDHSVFPEGKNYLCFREQPKWGFLPCSRFIAEGNALKRSISRFRMHQVLKLHLGEISRLSEYDPLDLFSGSSERINKAIKSLFTTPQNNLRIFLNGSLIFGGLGGGTDETSIMVKEALEDKIGDAIQAGRGLRLASFQNLVAETIFQSRVLNQLLQAQKRDSFDIEGAIHAYYNIVSKPCKVCQDLGDYELSRRYLPLHSISLEESINIVKDYLIAATAKDCSLMISFRPREDGDKVSSYSTVCLESTNQIFDYKAYFIDLDMKPLKKMVHYYELDQKIVSCYTKMEKMVHGPPPDSFDLKLHGRVKSDEVVGNSC</sequence>
<organism evidence="7 8">
    <name type="scientific">Macleaya cordata</name>
    <name type="common">Five-seeded plume-poppy</name>
    <name type="synonym">Bocconia cordata</name>
    <dbReference type="NCBI Taxonomy" id="56857"/>
    <lineage>
        <taxon>Eukaryota</taxon>
        <taxon>Viridiplantae</taxon>
        <taxon>Streptophyta</taxon>
        <taxon>Embryophyta</taxon>
        <taxon>Tracheophyta</taxon>
        <taxon>Spermatophyta</taxon>
        <taxon>Magnoliopsida</taxon>
        <taxon>Ranunculales</taxon>
        <taxon>Papaveraceae</taxon>
        <taxon>Papaveroideae</taxon>
        <taxon>Macleaya</taxon>
    </lineage>
</organism>
<evidence type="ECO:0000313" key="7">
    <source>
        <dbReference type="EMBL" id="OVA00539.1"/>
    </source>
</evidence>
<proteinExistence type="predicted"/>
<dbReference type="AlphaFoldDB" id="A0A200PQR8"/>
<dbReference type="InParanoid" id="A0A200PQR8"/>
<reference evidence="7 8" key="1">
    <citation type="journal article" date="2017" name="Mol. Plant">
        <title>The Genome of Medicinal Plant Macleaya cordata Provides New Insights into Benzylisoquinoline Alkaloids Metabolism.</title>
        <authorList>
            <person name="Liu X."/>
            <person name="Liu Y."/>
            <person name="Huang P."/>
            <person name="Ma Y."/>
            <person name="Qing Z."/>
            <person name="Tang Q."/>
            <person name="Cao H."/>
            <person name="Cheng P."/>
            <person name="Zheng Y."/>
            <person name="Yuan Z."/>
            <person name="Zhou Y."/>
            <person name="Liu J."/>
            <person name="Tang Z."/>
            <person name="Zhuo Y."/>
            <person name="Zhang Y."/>
            <person name="Yu L."/>
            <person name="Huang J."/>
            <person name="Yang P."/>
            <person name="Peng Q."/>
            <person name="Zhang J."/>
            <person name="Jiang W."/>
            <person name="Zhang Z."/>
            <person name="Lin K."/>
            <person name="Ro D.K."/>
            <person name="Chen X."/>
            <person name="Xiong X."/>
            <person name="Shang Y."/>
            <person name="Huang S."/>
            <person name="Zeng J."/>
        </authorList>
    </citation>
    <scope>NUCLEOTIDE SEQUENCE [LARGE SCALE GENOMIC DNA]</scope>
    <source>
        <strain evidence="8">cv. BLH2017</strain>
        <tissue evidence="7">Root</tissue>
    </source>
</reference>
<comment type="function">
    <text evidence="6">Phosphorylates Ins(1,3,4,5,6)P5 at position 2 to form Ins(1,2,3,4,5,6)P6 (InsP6 or phytate).</text>
</comment>
<gene>
    <name evidence="7" type="ORF">BVC80_9087g26</name>
</gene>
<dbReference type="OrthoDB" id="272370at2759"/>
<keyword evidence="5 6" id="KW-0067">ATP-binding</keyword>
<dbReference type="Gene3D" id="3.30.200.110">
    <property type="entry name" value="Inositol-pentakisphosphate 2-kinase, N-lobe"/>
    <property type="match status" value="1"/>
</dbReference>
<keyword evidence="4 6" id="KW-0418">Kinase</keyword>
<comment type="domain">
    <text evidence="6">The EXKPK motif is conserved in inositol-pentakisphosphate 2-kinases of both family 1 and 2.</text>
</comment>
<dbReference type="EC" id="2.7.1.158" evidence="1 6"/>
<name>A0A200PQR8_MACCD</name>
<dbReference type="Proteomes" id="UP000195402">
    <property type="component" value="Unassembled WGS sequence"/>
</dbReference>
<dbReference type="Pfam" id="PF06090">
    <property type="entry name" value="Ins_P5_2-kin"/>
    <property type="match status" value="1"/>
</dbReference>
<dbReference type="PANTHER" id="PTHR14456">
    <property type="entry name" value="INOSITOL POLYPHOSPHATE KINASE 1"/>
    <property type="match status" value="1"/>
</dbReference>
<comment type="catalytic activity">
    <reaction evidence="6">
        <text>1D-myo-inositol 1,3,4,5,6-pentakisphosphate + ATP = 1D-myo-inositol hexakisphosphate + ADP + H(+)</text>
        <dbReference type="Rhea" id="RHEA:20313"/>
        <dbReference type="ChEBI" id="CHEBI:15378"/>
        <dbReference type="ChEBI" id="CHEBI:30616"/>
        <dbReference type="ChEBI" id="CHEBI:57733"/>
        <dbReference type="ChEBI" id="CHEBI:58130"/>
        <dbReference type="ChEBI" id="CHEBI:456216"/>
        <dbReference type="EC" id="2.7.1.158"/>
    </reaction>
</comment>
<keyword evidence="2 6" id="KW-0808">Transferase</keyword>
<evidence type="ECO:0000256" key="2">
    <source>
        <dbReference type="ARBA" id="ARBA00022679"/>
    </source>
</evidence>
<dbReference type="OMA" id="CHMEADF"/>
<evidence type="ECO:0000313" key="8">
    <source>
        <dbReference type="Proteomes" id="UP000195402"/>
    </source>
</evidence>
<evidence type="ECO:0000256" key="5">
    <source>
        <dbReference type="ARBA" id="ARBA00022840"/>
    </source>
</evidence>
<dbReference type="PANTHER" id="PTHR14456:SF2">
    <property type="entry name" value="INOSITOL-PENTAKISPHOSPHATE 2-KINASE"/>
    <property type="match status" value="1"/>
</dbReference>